<comment type="subcellular location">
    <subcellularLocation>
        <location evidence="1">Cell membrane</location>
        <topology evidence="1">Multi-pass membrane protein</topology>
    </subcellularLocation>
</comment>
<keyword evidence="9 10" id="KW-0472">Membrane</keyword>
<evidence type="ECO:0000259" key="12">
    <source>
        <dbReference type="PROSITE" id="PS50929"/>
    </source>
</evidence>
<dbReference type="InterPro" id="IPR003593">
    <property type="entry name" value="AAA+_ATPase"/>
</dbReference>
<evidence type="ECO:0000256" key="5">
    <source>
        <dbReference type="ARBA" id="ARBA00022741"/>
    </source>
</evidence>
<comment type="caution">
    <text evidence="14">The sequence shown here is derived from an EMBL/GenBank/DDBJ whole genome shotgun (WGS) entry which is preliminary data.</text>
</comment>
<dbReference type="GO" id="GO:0008233">
    <property type="term" value="F:peptidase activity"/>
    <property type="evidence" value="ECO:0007669"/>
    <property type="project" value="InterPro"/>
</dbReference>
<dbReference type="GO" id="GO:0005886">
    <property type="term" value="C:plasma membrane"/>
    <property type="evidence" value="ECO:0007669"/>
    <property type="project" value="UniProtKB-SubCell"/>
</dbReference>
<name>A0AAP3FBJ9_9BACT</name>
<protein>
    <submittedName>
        <fullName evidence="14">Peptidase domain-containing ABC transporter</fullName>
    </submittedName>
</protein>
<keyword evidence="7" id="KW-0067">ATP-binding</keyword>
<dbReference type="AlphaFoldDB" id="A0AAP3FBJ9"/>
<dbReference type="InterPro" id="IPR005074">
    <property type="entry name" value="Peptidase_C39"/>
</dbReference>
<feature type="transmembrane region" description="Helical" evidence="10">
    <location>
        <begin position="291"/>
        <end position="310"/>
    </location>
</feature>
<keyword evidence="3" id="KW-1003">Cell membrane</keyword>
<feature type="transmembrane region" description="Helical" evidence="10">
    <location>
        <begin position="316"/>
        <end position="334"/>
    </location>
</feature>
<dbReference type="PROSITE" id="PS50893">
    <property type="entry name" value="ABC_TRANSPORTER_2"/>
    <property type="match status" value="1"/>
</dbReference>
<dbReference type="Pfam" id="PF03412">
    <property type="entry name" value="Peptidase_C39"/>
    <property type="match status" value="1"/>
</dbReference>
<evidence type="ECO:0000259" key="11">
    <source>
        <dbReference type="PROSITE" id="PS50893"/>
    </source>
</evidence>
<dbReference type="Proteomes" id="UP001209344">
    <property type="component" value="Unassembled WGS sequence"/>
</dbReference>
<dbReference type="Pfam" id="PF00664">
    <property type="entry name" value="ABC_membrane"/>
    <property type="match status" value="1"/>
</dbReference>
<dbReference type="PROSITE" id="PS50990">
    <property type="entry name" value="PEPTIDASE_C39"/>
    <property type="match status" value="1"/>
</dbReference>
<feature type="domain" description="Peptidase C39" evidence="13">
    <location>
        <begin position="10"/>
        <end position="130"/>
    </location>
</feature>
<dbReference type="InterPro" id="IPR039421">
    <property type="entry name" value="Type_1_exporter"/>
</dbReference>
<dbReference type="InterPro" id="IPR011527">
    <property type="entry name" value="ABC1_TM_dom"/>
</dbReference>
<dbReference type="CDD" id="cd02418">
    <property type="entry name" value="Peptidase_C39B"/>
    <property type="match status" value="1"/>
</dbReference>
<dbReference type="InterPro" id="IPR017871">
    <property type="entry name" value="ABC_transporter-like_CS"/>
</dbReference>
<reference evidence="14" key="1">
    <citation type="submission" date="2022-11" db="EMBL/GenBank/DDBJ databases">
        <title>Genomic repertoires linked with pathogenic potency of arthritogenic Prevotella copri isolated from the gut of rheumatoid arthritis patients.</title>
        <authorList>
            <person name="Nii T."/>
            <person name="Maeda Y."/>
            <person name="Motooka D."/>
            <person name="Naito M."/>
            <person name="Matsumoto Y."/>
            <person name="Ogawa T."/>
            <person name="Oguro-Igashira E."/>
            <person name="Kishikawa T."/>
            <person name="Yamashita M."/>
            <person name="Koizumi S."/>
            <person name="Kurakawa T."/>
            <person name="Okumura R."/>
            <person name="Kayama H."/>
            <person name="Murakami M."/>
            <person name="Sakaguchi T."/>
            <person name="Das B."/>
            <person name="Nakamura S."/>
            <person name="Okada Y."/>
            <person name="Kumanogoh A."/>
            <person name="Takeda K."/>
        </authorList>
    </citation>
    <scope>NUCLEOTIDE SEQUENCE</scope>
    <source>
        <strain evidence="14">F3-75</strain>
    </source>
</reference>
<evidence type="ECO:0000313" key="15">
    <source>
        <dbReference type="Proteomes" id="UP001209344"/>
    </source>
</evidence>
<proteinExistence type="predicted"/>
<feature type="transmembrane region" description="Helical" evidence="10">
    <location>
        <begin position="211"/>
        <end position="230"/>
    </location>
</feature>
<gene>
    <name evidence="14" type="ORF">ONT16_16375</name>
</gene>
<dbReference type="Gene3D" id="3.40.50.300">
    <property type="entry name" value="P-loop containing nucleotide triphosphate hydrolases"/>
    <property type="match status" value="1"/>
</dbReference>
<dbReference type="InterPro" id="IPR036640">
    <property type="entry name" value="ABC1_TM_sf"/>
</dbReference>
<evidence type="ECO:0000256" key="10">
    <source>
        <dbReference type="SAM" id="Phobius"/>
    </source>
</evidence>
<dbReference type="SMART" id="SM00382">
    <property type="entry name" value="AAA"/>
    <property type="match status" value="1"/>
</dbReference>
<feature type="domain" description="ABC transporter" evidence="11">
    <location>
        <begin position="492"/>
        <end position="728"/>
    </location>
</feature>
<dbReference type="Gene3D" id="1.20.1560.10">
    <property type="entry name" value="ABC transporter type 1, transmembrane domain"/>
    <property type="match status" value="1"/>
</dbReference>
<dbReference type="PROSITE" id="PS50929">
    <property type="entry name" value="ABC_TM1F"/>
    <property type="match status" value="1"/>
</dbReference>
<evidence type="ECO:0000256" key="3">
    <source>
        <dbReference type="ARBA" id="ARBA00022475"/>
    </source>
</evidence>
<dbReference type="InterPro" id="IPR003439">
    <property type="entry name" value="ABC_transporter-like_ATP-bd"/>
</dbReference>
<dbReference type="Pfam" id="PF00005">
    <property type="entry name" value="ABC_tran"/>
    <property type="match status" value="1"/>
</dbReference>
<accession>A0AAP3FBJ9</accession>
<dbReference type="FunFam" id="3.40.50.300:FF:000299">
    <property type="entry name" value="ABC transporter ATP-binding protein/permease"/>
    <property type="match status" value="1"/>
</dbReference>
<dbReference type="GO" id="GO:0016887">
    <property type="term" value="F:ATP hydrolysis activity"/>
    <property type="evidence" value="ECO:0007669"/>
    <property type="project" value="InterPro"/>
</dbReference>
<organism evidence="14 15">
    <name type="scientific">Segatella copri</name>
    <dbReference type="NCBI Taxonomy" id="165179"/>
    <lineage>
        <taxon>Bacteria</taxon>
        <taxon>Pseudomonadati</taxon>
        <taxon>Bacteroidota</taxon>
        <taxon>Bacteroidia</taxon>
        <taxon>Bacteroidales</taxon>
        <taxon>Prevotellaceae</taxon>
        <taxon>Segatella</taxon>
    </lineage>
</organism>
<feature type="transmembrane region" description="Helical" evidence="10">
    <location>
        <begin position="412"/>
        <end position="439"/>
    </location>
</feature>
<evidence type="ECO:0000256" key="8">
    <source>
        <dbReference type="ARBA" id="ARBA00022989"/>
    </source>
</evidence>
<dbReference type="GO" id="GO:0006508">
    <property type="term" value="P:proteolysis"/>
    <property type="evidence" value="ECO:0007669"/>
    <property type="project" value="InterPro"/>
</dbReference>
<dbReference type="CDD" id="cd18571">
    <property type="entry name" value="ABC_6TM_peptidase_like"/>
    <property type="match status" value="1"/>
</dbReference>
<evidence type="ECO:0000259" key="13">
    <source>
        <dbReference type="PROSITE" id="PS50990"/>
    </source>
</evidence>
<evidence type="ECO:0000256" key="6">
    <source>
        <dbReference type="ARBA" id="ARBA00022801"/>
    </source>
</evidence>
<evidence type="ECO:0000256" key="1">
    <source>
        <dbReference type="ARBA" id="ARBA00004651"/>
    </source>
</evidence>
<dbReference type="PROSITE" id="PS00211">
    <property type="entry name" value="ABC_TRANSPORTER_1"/>
    <property type="match status" value="1"/>
</dbReference>
<keyword evidence="5" id="KW-0547">Nucleotide-binding</keyword>
<feature type="domain" description="ABC transmembrane type-1" evidence="12">
    <location>
        <begin position="178"/>
        <end position="458"/>
    </location>
</feature>
<dbReference type="PANTHER" id="PTHR43394:SF1">
    <property type="entry name" value="ATP-BINDING CASSETTE SUB-FAMILY B MEMBER 10, MITOCHONDRIAL"/>
    <property type="match status" value="1"/>
</dbReference>
<dbReference type="PANTHER" id="PTHR43394">
    <property type="entry name" value="ATP-DEPENDENT PERMEASE MDL1, MITOCHONDRIAL"/>
    <property type="match status" value="1"/>
</dbReference>
<evidence type="ECO:0000256" key="4">
    <source>
        <dbReference type="ARBA" id="ARBA00022692"/>
    </source>
</evidence>
<dbReference type="GO" id="GO:0015421">
    <property type="term" value="F:ABC-type oligopeptide transporter activity"/>
    <property type="evidence" value="ECO:0007669"/>
    <property type="project" value="TreeGrafter"/>
</dbReference>
<keyword evidence="8 10" id="KW-1133">Transmembrane helix</keyword>
<sequence length="734" mass="84102">MNRKIKVEHQHDSMQCGITCLQMICRYFGREYSLDSLSKICFATTEGVSMLGINEAANILGFQTVSARATIEELSETPLPCILHWNQNHFVVLYKVKNGKKFYIADPGKGKTTYNLEEFRRHWISTRSNDEDKGIAMFFETTPAFFTYQMEGEKNQKEKRSFKFLFRYFKKYRKAFSWIILGLLAGSALQLVLPFLTQSIVDVGIKNQDIGFIWLILLGQLMLTVSRTAIDFARRWLLLRISMRINISLVSDFFIKLLKLPMSFFDTKLMGDLMQRMNDHSRVNNFLTQQTLNITFAMLTFVVFSVVLFIYNKVVFGIFLLGSILYGGWMALFLRRRKVLDYELFEQQAINNNRTYEFITSMQEIKLQDCEQRKRKEWEETQVNLFRVQQKSLKLQQTQEAGSIFINEVKNIVVTVVAATAVIQGHMTLGMMLAVQYIIGQLNSPVEQLMNFFYSVQDMKISLERINEIHQMDDENGKDGLLTGLDHPEDGIHISNIMFKYDPHALRKTIDGVDILIPQGKVTAIVGASGSGKTTLIRLMLGYYPVLEGKITIGDTDINLLNRKWWRRQCGVVMQEGVIFSESIGRNIAVDDAEIDEARLMRAAEIACIKDYVMALPLKFNTKIGRDGVGLSQGQKQRILIARAVYKNPDYIFLDEATNSLDANNERNIVENLDKFYRGKTVVIVAHRLSTVKNADQIVVLNQGKVVEIGNHESLTANRGAYYNLVKNQLELGN</sequence>
<evidence type="ECO:0000256" key="2">
    <source>
        <dbReference type="ARBA" id="ARBA00022448"/>
    </source>
</evidence>
<dbReference type="Gene3D" id="3.90.70.10">
    <property type="entry name" value="Cysteine proteinases"/>
    <property type="match status" value="1"/>
</dbReference>
<feature type="transmembrane region" description="Helical" evidence="10">
    <location>
        <begin position="175"/>
        <end position="196"/>
    </location>
</feature>
<keyword evidence="2" id="KW-0813">Transport</keyword>
<keyword evidence="4 10" id="KW-0812">Transmembrane</keyword>
<dbReference type="SUPFAM" id="SSF52540">
    <property type="entry name" value="P-loop containing nucleoside triphosphate hydrolases"/>
    <property type="match status" value="1"/>
</dbReference>
<dbReference type="InterPro" id="IPR027417">
    <property type="entry name" value="P-loop_NTPase"/>
</dbReference>
<evidence type="ECO:0000313" key="14">
    <source>
        <dbReference type="EMBL" id="MCW4129787.1"/>
    </source>
</evidence>
<dbReference type="EMBL" id="JAPDVK010000005">
    <property type="protein sequence ID" value="MCW4129787.1"/>
    <property type="molecule type" value="Genomic_DNA"/>
</dbReference>
<evidence type="ECO:0000256" key="7">
    <source>
        <dbReference type="ARBA" id="ARBA00022840"/>
    </source>
</evidence>
<keyword evidence="6" id="KW-0378">Hydrolase</keyword>
<dbReference type="GO" id="GO:0005524">
    <property type="term" value="F:ATP binding"/>
    <property type="evidence" value="ECO:0007669"/>
    <property type="project" value="UniProtKB-KW"/>
</dbReference>
<dbReference type="RefSeq" id="WP_264967162.1">
    <property type="nucleotide sequence ID" value="NZ_JAPDVK010000005.1"/>
</dbReference>
<evidence type="ECO:0000256" key="9">
    <source>
        <dbReference type="ARBA" id="ARBA00023136"/>
    </source>
</evidence>
<dbReference type="SUPFAM" id="SSF90123">
    <property type="entry name" value="ABC transporter transmembrane region"/>
    <property type="match status" value="1"/>
</dbReference>